<accession>J6EWE3</accession>
<dbReference type="InterPro" id="IPR044861">
    <property type="entry name" value="IPNS-like_FE2OG_OXY"/>
</dbReference>
<proteinExistence type="inferred from homology"/>
<evidence type="ECO:0000256" key="1">
    <source>
        <dbReference type="RuleBase" id="RU003682"/>
    </source>
</evidence>
<dbReference type="HOGENOM" id="CLU_010119_6_2_1"/>
<feature type="region of interest" description="Disordered" evidence="2">
    <location>
        <begin position="66"/>
        <end position="89"/>
    </location>
</feature>
<gene>
    <name evidence="4" type="ORF">A1Q1_04120</name>
</gene>
<keyword evidence="1" id="KW-0560">Oxidoreductase</keyword>
<dbReference type="GO" id="GO:0046872">
    <property type="term" value="F:metal ion binding"/>
    <property type="evidence" value="ECO:0007669"/>
    <property type="project" value="UniProtKB-KW"/>
</dbReference>
<dbReference type="PROSITE" id="PS51471">
    <property type="entry name" value="FE2OG_OXY"/>
    <property type="match status" value="1"/>
</dbReference>
<dbReference type="PANTHER" id="PTHR47990">
    <property type="entry name" value="2-OXOGLUTARATE (2OG) AND FE(II)-DEPENDENT OXYGENASE SUPERFAMILY PROTEIN-RELATED"/>
    <property type="match status" value="1"/>
</dbReference>
<evidence type="ECO:0000259" key="3">
    <source>
        <dbReference type="PROSITE" id="PS51471"/>
    </source>
</evidence>
<dbReference type="EMBL" id="ALBS01000262">
    <property type="protein sequence ID" value="EJT47127.1"/>
    <property type="molecule type" value="Genomic_DNA"/>
</dbReference>
<name>J6EWE3_TRIAS</name>
<evidence type="ECO:0000256" key="2">
    <source>
        <dbReference type="SAM" id="MobiDB-lite"/>
    </source>
</evidence>
<dbReference type="Pfam" id="PF14226">
    <property type="entry name" value="DIOX_N"/>
    <property type="match status" value="1"/>
</dbReference>
<protein>
    <submittedName>
        <fullName evidence="4">FAO1p</fullName>
    </submittedName>
</protein>
<dbReference type="SUPFAM" id="SSF51197">
    <property type="entry name" value="Clavaminate synthase-like"/>
    <property type="match status" value="1"/>
</dbReference>
<dbReference type="GO" id="GO:0016491">
    <property type="term" value="F:oxidoreductase activity"/>
    <property type="evidence" value="ECO:0007669"/>
    <property type="project" value="UniProtKB-KW"/>
</dbReference>
<comment type="similarity">
    <text evidence="1">Belongs to the iron/ascorbate-dependent oxidoreductase family.</text>
</comment>
<keyword evidence="1" id="KW-0408">Iron</keyword>
<dbReference type="Gene3D" id="2.60.120.330">
    <property type="entry name" value="B-lactam Antibiotic, Isopenicillin N Synthase, Chain"/>
    <property type="match status" value="1"/>
</dbReference>
<organism evidence="4 5">
    <name type="scientific">Trichosporon asahii var. asahii (strain ATCC 90039 / CBS 2479 / JCM 2466 / KCTC 7840 / NBRC 103889/ NCYC 2677 / UAMH 7654)</name>
    <name type="common">Yeast</name>
    <dbReference type="NCBI Taxonomy" id="1186058"/>
    <lineage>
        <taxon>Eukaryota</taxon>
        <taxon>Fungi</taxon>
        <taxon>Dikarya</taxon>
        <taxon>Basidiomycota</taxon>
        <taxon>Agaricomycotina</taxon>
        <taxon>Tremellomycetes</taxon>
        <taxon>Trichosporonales</taxon>
        <taxon>Trichosporonaceae</taxon>
        <taxon>Trichosporon</taxon>
    </lineage>
</organism>
<dbReference type="RefSeq" id="XP_014177972.1">
    <property type="nucleotide sequence ID" value="XM_014322497.1"/>
</dbReference>
<sequence length="383" mass="42977">MHVPTISLRDFDGRRDEIIQQLMDASTEVGFFTLSDHGIPQEDVDSMFKMSQRFFALPDDVKAKTPLDGKNAGWEKNTQVRPSTGTADQKESMQLQFARMEGLWPSDEDIDGFKRKSEEFMHQVQSCATCRGRMKALEGTQGEPEHPPGSLSVKVMECFADGLGLPKDTFTIGTVDREGKGDSQDVLRLLHYHSCEGKTFGPNFWRAGAHADFDVLTLLFQREGEGGLEVCPGRKVVGDFGMGQEWIPVEARQDRIVCNIGDQLMRWSDDRLKSTYHRVRLPEGNESRGPRYSMAFFNQARTDEVIQGPNKKYPPIVSHQSRAEADIQTGGQFIKEALERNRMQSAEIAAKARLESADKVASEVHFIPEHMKKQADAVPVKAA</sequence>
<keyword evidence="1" id="KW-0479">Metal-binding</keyword>
<dbReference type="AlphaFoldDB" id="J6EWE3"/>
<evidence type="ECO:0000313" key="5">
    <source>
        <dbReference type="Proteomes" id="UP000002748"/>
    </source>
</evidence>
<reference evidence="4 5" key="1">
    <citation type="journal article" date="2012" name="Eukaryot. Cell">
        <title>Draft genome sequence of CBS 2479, the standard type strain of Trichosporon asahii.</title>
        <authorList>
            <person name="Yang R.Y."/>
            <person name="Li H.T."/>
            <person name="Zhu H."/>
            <person name="Zhou G.P."/>
            <person name="Wang M."/>
            <person name="Wang L."/>
        </authorList>
    </citation>
    <scope>NUCLEOTIDE SEQUENCE [LARGE SCALE GENOMIC DNA]</scope>
    <source>
        <strain evidence="5">ATCC 90039 / CBS 2479 / JCM 2466 / KCTC 7840 / NCYC 2677 / UAMH 7654</strain>
    </source>
</reference>
<dbReference type="InterPro" id="IPR027443">
    <property type="entry name" value="IPNS-like_sf"/>
</dbReference>
<feature type="compositionally biased region" description="Polar residues" evidence="2">
    <location>
        <begin position="76"/>
        <end position="89"/>
    </location>
</feature>
<comment type="caution">
    <text evidence="4">The sequence shown here is derived from an EMBL/GenBank/DDBJ whole genome shotgun (WGS) entry which is preliminary data.</text>
</comment>
<dbReference type="InterPro" id="IPR050231">
    <property type="entry name" value="Iron_ascorbate_oxido_reductase"/>
</dbReference>
<dbReference type="Proteomes" id="UP000002748">
    <property type="component" value="Unassembled WGS sequence"/>
</dbReference>
<dbReference type="InterPro" id="IPR005123">
    <property type="entry name" value="Oxoglu/Fe-dep_dioxygenase_dom"/>
</dbReference>
<feature type="domain" description="Fe2OG dioxygenase" evidence="3">
    <location>
        <begin position="182"/>
        <end position="300"/>
    </location>
</feature>
<dbReference type="Pfam" id="PF03171">
    <property type="entry name" value="2OG-FeII_Oxy"/>
    <property type="match status" value="1"/>
</dbReference>
<dbReference type="VEuPathDB" id="FungiDB:A1Q1_04120"/>
<dbReference type="OrthoDB" id="288590at2759"/>
<dbReference type="InterPro" id="IPR026992">
    <property type="entry name" value="DIOX_N"/>
</dbReference>
<dbReference type="KEGG" id="tasa:A1Q1_04120"/>
<evidence type="ECO:0000313" key="4">
    <source>
        <dbReference type="EMBL" id="EJT47127.1"/>
    </source>
</evidence>
<dbReference type="GeneID" id="25987633"/>